<dbReference type="EMBL" id="MU155351">
    <property type="protein sequence ID" value="KAF9475023.1"/>
    <property type="molecule type" value="Genomic_DNA"/>
</dbReference>
<dbReference type="Pfam" id="PF08881">
    <property type="entry name" value="CVNH"/>
    <property type="match status" value="2"/>
</dbReference>
<sequence length="482" mass="50466">MPFADTFRKVTIKQGILSAECRKSDGKTWVSSSINLDEFLGNINGNFKLGSKAFSQSAQNITLVDSILSAKLKNEAGKYVDAKFDLSGHLSSLDGVIAARGDLALVGTATGGSVERAISASSAMSAATSVSATSTSSASSTSVSQSSYQSKKTFKSSAFRKFSLQLLIEEHCTNFYLKGTFLHCDIHHEDGRISHASLDLDAYIGNINGALLWDASGFSKSSQSITLDGFFLTAKCRHGTNHEQYILSKLDLRTRLRVQGDVLIFIETNKKLSMMLSEVPWMKFKVIAEPDLSVFSKHPVVQQTMTRIAESTVEHVTTEMHKMLTIAMESAIVAITASAMKHVSQQMTLTVEEAANYAVASPSATEAEFLHIGAAAGFYGGGGYRSGAAYSAGANGAGAVYANGFGGGLANSNGYSAAVSNGAYQEGYAFNGSAGAGMLSRTVSEASSISASSTTQAHSASSVSASATATKTSSTAAVAATS</sequence>
<protein>
    <submittedName>
        <fullName evidence="3">CNVH-domain-containing protein</fullName>
    </submittedName>
</protein>
<dbReference type="PANTHER" id="PTHR42076">
    <property type="entry name" value="CYANOVIRIN-N HOMOLOG"/>
    <property type="match status" value="1"/>
</dbReference>
<dbReference type="AlphaFoldDB" id="A0A9P5YSF8"/>
<comment type="caution">
    <text evidence="3">The sequence shown here is derived from an EMBL/GenBank/DDBJ whole genome shotgun (WGS) entry which is preliminary data.</text>
</comment>
<reference evidence="3" key="1">
    <citation type="submission" date="2020-11" db="EMBL/GenBank/DDBJ databases">
        <authorList>
            <consortium name="DOE Joint Genome Institute"/>
            <person name="Ahrendt S."/>
            <person name="Riley R."/>
            <person name="Andreopoulos W."/>
            <person name="Labutti K."/>
            <person name="Pangilinan J."/>
            <person name="Ruiz-Duenas F.J."/>
            <person name="Barrasa J.M."/>
            <person name="Sanchez-Garcia M."/>
            <person name="Camarero S."/>
            <person name="Miyauchi S."/>
            <person name="Serrano A."/>
            <person name="Linde D."/>
            <person name="Babiker R."/>
            <person name="Drula E."/>
            <person name="Ayuso-Fernandez I."/>
            <person name="Pacheco R."/>
            <person name="Padilla G."/>
            <person name="Ferreira P."/>
            <person name="Barriuso J."/>
            <person name="Kellner H."/>
            <person name="Castanera R."/>
            <person name="Alfaro M."/>
            <person name="Ramirez L."/>
            <person name="Pisabarro A.G."/>
            <person name="Kuo A."/>
            <person name="Tritt A."/>
            <person name="Lipzen A."/>
            <person name="He G."/>
            <person name="Yan M."/>
            <person name="Ng V."/>
            <person name="Cullen D."/>
            <person name="Martin F."/>
            <person name="Rosso M.-N."/>
            <person name="Henrissat B."/>
            <person name="Hibbett D."/>
            <person name="Martinez A.T."/>
            <person name="Grigoriev I.V."/>
        </authorList>
    </citation>
    <scope>NUCLEOTIDE SEQUENCE</scope>
    <source>
        <strain evidence="3">CIRM-BRFM 674</strain>
    </source>
</reference>
<organism evidence="3 4">
    <name type="scientific">Pholiota conissans</name>
    <dbReference type="NCBI Taxonomy" id="109636"/>
    <lineage>
        <taxon>Eukaryota</taxon>
        <taxon>Fungi</taxon>
        <taxon>Dikarya</taxon>
        <taxon>Basidiomycota</taxon>
        <taxon>Agaricomycotina</taxon>
        <taxon>Agaricomycetes</taxon>
        <taxon>Agaricomycetidae</taxon>
        <taxon>Agaricales</taxon>
        <taxon>Agaricineae</taxon>
        <taxon>Strophariaceae</taxon>
        <taxon>Pholiota</taxon>
    </lineage>
</organism>
<keyword evidence="4" id="KW-1185">Reference proteome</keyword>
<dbReference type="OrthoDB" id="3056812at2759"/>
<name>A0A9P5YSF8_9AGAR</name>
<dbReference type="InterPro" id="IPR011058">
    <property type="entry name" value="Cyanovirin-N"/>
</dbReference>
<accession>A0A9P5YSF8</accession>
<evidence type="ECO:0000313" key="4">
    <source>
        <dbReference type="Proteomes" id="UP000807469"/>
    </source>
</evidence>
<evidence type="ECO:0000259" key="2">
    <source>
        <dbReference type="SMART" id="SM01111"/>
    </source>
</evidence>
<feature type="domain" description="Cyanovirin-N" evidence="2">
    <location>
        <begin position="170"/>
        <end position="265"/>
    </location>
</feature>
<feature type="domain" description="Cyanovirin-N" evidence="2">
    <location>
        <begin position="2"/>
        <end position="99"/>
    </location>
</feature>
<evidence type="ECO:0000256" key="1">
    <source>
        <dbReference type="SAM" id="MobiDB-lite"/>
    </source>
</evidence>
<evidence type="ECO:0000313" key="3">
    <source>
        <dbReference type="EMBL" id="KAF9475023.1"/>
    </source>
</evidence>
<dbReference type="Proteomes" id="UP000807469">
    <property type="component" value="Unassembled WGS sequence"/>
</dbReference>
<gene>
    <name evidence="3" type="ORF">BDN70DRAFT_884251</name>
</gene>
<feature type="region of interest" description="Disordered" evidence="1">
    <location>
        <begin position="461"/>
        <end position="482"/>
    </location>
</feature>
<dbReference type="PANTHER" id="PTHR42076:SF1">
    <property type="entry name" value="CYANOVIRIN-N DOMAIN-CONTAINING PROTEIN"/>
    <property type="match status" value="1"/>
</dbReference>
<dbReference type="InterPro" id="IPR036673">
    <property type="entry name" value="Cyanovirin-N_sf"/>
</dbReference>
<dbReference type="SUPFAM" id="SSF51322">
    <property type="entry name" value="Cyanovirin-N"/>
    <property type="match status" value="2"/>
</dbReference>
<dbReference type="Gene3D" id="2.30.60.10">
    <property type="entry name" value="Cyanovirin-N"/>
    <property type="match status" value="2"/>
</dbReference>
<proteinExistence type="predicted"/>
<dbReference type="SMART" id="SM01111">
    <property type="entry name" value="CVNH"/>
    <property type="match status" value="2"/>
</dbReference>